<protein>
    <submittedName>
        <fullName evidence="2">Uncharacterized protein</fullName>
    </submittedName>
</protein>
<proteinExistence type="predicted"/>
<accession>A0A915DTI0</accession>
<dbReference type="AlphaFoldDB" id="A0A915DTI0"/>
<reference evidence="2" key="1">
    <citation type="submission" date="2022-11" db="UniProtKB">
        <authorList>
            <consortium name="WormBaseParasite"/>
        </authorList>
    </citation>
    <scope>IDENTIFICATION</scope>
</reference>
<organism evidence="1 2">
    <name type="scientific">Ditylenchus dipsaci</name>
    <dbReference type="NCBI Taxonomy" id="166011"/>
    <lineage>
        <taxon>Eukaryota</taxon>
        <taxon>Metazoa</taxon>
        <taxon>Ecdysozoa</taxon>
        <taxon>Nematoda</taxon>
        <taxon>Chromadorea</taxon>
        <taxon>Rhabditida</taxon>
        <taxon>Tylenchina</taxon>
        <taxon>Tylenchomorpha</taxon>
        <taxon>Sphaerularioidea</taxon>
        <taxon>Anguinidae</taxon>
        <taxon>Anguininae</taxon>
        <taxon>Ditylenchus</taxon>
    </lineage>
</organism>
<keyword evidence="1" id="KW-1185">Reference proteome</keyword>
<sequence>MCRKLVTLNTSNLRTEMSCDVATEIIQDTYCSVINSSVTHLDLTFTFRRECTIAQRCYSSLWRRTLLFLSRSCPNAINFRVDFSFVDLAKPQGLLTADDLRQQMKEFVVGLMYAIDWMTQNVLQSQIMSASGSAALAVKEDAVDYVSQLVEQHNYSVLHRKYLIPCMGRLDTILSLDASAQLFLQTGSSKAVRQEVSCK</sequence>
<name>A0A915DTI0_9BILA</name>
<evidence type="ECO:0000313" key="1">
    <source>
        <dbReference type="Proteomes" id="UP000887574"/>
    </source>
</evidence>
<evidence type="ECO:0000313" key="2">
    <source>
        <dbReference type="WBParaSite" id="jg22773"/>
    </source>
</evidence>
<dbReference type="WBParaSite" id="jg22773">
    <property type="protein sequence ID" value="jg22773"/>
    <property type="gene ID" value="jg22773"/>
</dbReference>
<dbReference type="Proteomes" id="UP000887574">
    <property type="component" value="Unplaced"/>
</dbReference>